<keyword evidence="1" id="KW-0808">Transferase</keyword>
<dbReference type="SUPFAM" id="SSF55729">
    <property type="entry name" value="Acyl-CoA N-acyltransferases (Nat)"/>
    <property type="match status" value="1"/>
</dbReference>
<evidence type="ECO:0000256" key="2">
    <source>
        <dbReference type="ARBA" id="ARBA00023315"/>
    </source>
</evidence>
<evidence type="ECO:0000313" key="5">
    <source>
        <dbReference type="Proteomes" id="UP001501624"/>
    </source>
</evidence>
<dbReference type="Proteomes" id="UP001501624">
    <property type="component" value="Unassembled WGS sequence"/>
</dbReference>
<dbReference type="Pfam" id="PF00583">
    <property type="entry name" value="Acetyltransf_1"/>
    <property type="match status" value="1"/>
</dbReference>
<feature type="domain" description="N-acetyltransferase" evidence="3">
    <location>
        <begin position="25"/>
        <end position="170"/>
    </location>
</feature>
<dbReference type="EMBL" id="BAABCM010000010">
    <property type="protein sequence ID" value="GAA3834130.1"/>
    <property type="molecule type" value="Genomic_DNA"/>
</dbReference>
<evidence type="ECO:0000256" key="1">
    <source>
        <dbReference type="ARBA" id="ARBA00022679"/>
    </source>
</evidence>
<reference evidence="5" key="1">
    <citation type="journal article" date="2019" name="Int. J. Syst. Evol. Microbiol.">
        <title>The Global Catalogue of Microorganisms (GCM) 10K type strain sequencing project: providing services to taxonomists for standard genome sequencing and annotation.</title>
        <authorList>
            <consortium name="The Broad Institute Genomics Platform"/>
            <consortium name="The Broad Institute Genome Sequencing Center for Infectious Disease"/>
            <person name="Wu L."/>
            <person name="Ma J."/>
        </authorList>
    </citation>
    <scope>NUCLEOTIDE SEQUENCE [LARGE SCALE GENOMIC DNA]</scope>
    <source>
        <strain evidence="5">JCM 17017</strain>
    </source>
</reference>
<evidence type="ECO:0000313" key="4">
    <source>
        <dbReference type="EMBL" id="GAA3834130.1"/>
    </source>
</evidence>
<dbReference type="PANTHER" id="PTHR43877:SF2">
    <property type="entry name" value="AMINOALKYLPHOSPHONATE N-ACETYLTRANSFERASE-RELATED"/>
    <property type="match status" value="1"/>
</dbReference>
<organism evidence="4 5">
    <name type="scientific">Amycolatopsis tucumanensis</name>
    <dbReference type="NCBI Taxonomy" id="401106"/>
    <lineage>
        <taxon>Bacteria</taxon>
        <taxon>Bacillati</taxon>
        <taxon>Actinomycetota</taxon>
        <taxon>Actinomycetes</taxon>
        <taxon>Pseudonocardiales</taxon>
        <taxon>Pseudonocardiaceae</taxon>
        <taxon>Amycolatopsis</taxon>
    </lineage>
</organism>
<comment type="caution">
    <text evidence="4">The sequence shown here is derived from an EMBL/GenBank/DDBJ whole genome shotgun (WGS) entry which is preliminary data.</text>
</comment>
<keyword evidence="2" id="KW-0012">Acyltransferase</keyword>
<evidence type="ECO:0000259" key="3">
    <source>
        <dbReference type="PROSITE" id="PS51186"/>
    </source>
</evidence>
<dbReference type="Gene3D" id="3.40.630.30">
    <property type="match status" value="1"/>
</dbReference>
<accession>A0ABP7J3U9</accession>
<dbReference type="PROSITE" id="PS51186">
    <property type="entry name" value="GNAT"/>
    <property type="match status" value="1"/>
</dbReference>
<gene>
    <name evidence="4" type="ORF">GCM10022380_60610</name>
</gene>
<dbReference type="PANTHER" id="PTHR43877">
    <property type="entry name" value="AMINOALKYLPHOSPHONATE N-ACETYLTRANSFERASE-RELATED-RELATED"/>
    <property type="match status" value="1"/>
</dbReference>
<keyword evidence="5" id="KW-1185">Reference proteome</keyword>
<dbReference type="InterPro" id="IPR050832">
    <property type="entry name" value="Bact_Acetyltransf"/>
</dbReference>
<dbReference type="CDD" id="cd04301">
    <property type="entry name" value="NAT_SF"/>
    <property type="match status" value="1"/>
</dbReference>
<sequence length="170" mass="18689">MLERSVVKGTPPSAPVPYSTVVSEIHIRRARRSDVEEIVAMLADDDLGARREAPGDPAYLRAFEAIDADPGQLLAVAERDGDVVGTLQLTFIPGLSRRGATRALVEGVRVRSDQRGGGLGARLMEWAVEESRRRGCALVQFTSDASRTRAHRFYERLGFEATHLGFKLML</sequence>
<dbReference type="InterPro" id="IPR000182">
    <property type="entry name" value="GNAT_dom"/>
</dbReference>
<protein>
    <submittedName>
        <fullName evidence="4">GNAT family N-acetyltransferase</fullName>
    </submittedName>
</protein>
<dbReference type="InterPro" id="IPR016181">
    <property type="entry name" value="Acyl_CoA_acyltransferase"/>
</dbReference>
<proteinExistence type="predicted"/>
<name>A0ABP7J3U9_9PSEU</name>